<name>A0A0N8I0D2_9EURY</name>
<dbReference type="STRING" id="699431.SY89_02736"/>
<dbReference type="GO" id="GO:0016491">
    <property type="term" value="F:oxidoreductase activity"/>
    <property type="evidence" value="ECO:0007669"/>
    <property type="project" value="InterPro"/>
</dbReference>
<dbReference type="EMBL" id="LGUC01000001">
    <property type="protein sequence ID" value="KPN31979.1"/>
    <property type="molecule type" value="Genomic_DNA"/>
</dbReference>
<gene>
    <name evidence="2" type="ORF">SY89_02736</name>
</gene>
<sequence>MYHVVGGGIAGLAAAYSLQQRGHEVAIFEGSSDLGGLAASYETAGDPIEKFYHHLSKSEETIVKLADELGVGNRIEWLIGENAYHIEGKTYPMDTPWQILAFPHWSVYDKFRLGMLTLDVDVRGGIPSFDTYERLEDFEDQSAVAFAKEHTTENVYETFFEPLLDAKFGDRKHDVSAAWLLARIKFRGERDLLRGEILGYPEGGFEALLDPLIDAVGRDTVWTDTRVTDLGIENGGVTTVTTETDGETTTHDTDGVVVATMPNVLEELTGYTCEIDFQGAVCAVVTMDRPLTDTYWLNIADEAPFGALIEHTNFVPPERYGGDHLLYVASYVQNDEEWLATADDDEIEEEWLDAIGEMYPAFDREHVEEFRLAKAPRAAPIYEQGYLDMVVPYDLQNEVADGLYYAGMASEAQYPERSLDGGIVAGFECAKRIDRNAE</sequence>
<dbReference type="PANTHER" id="PTHR42923">
    <property type="entry name" value="PROTOPORPHYRINOGEN OXIDASE"/>
    <property type="match status" value="1"/>
</dbReference>
<dbReference type="SUPFAM" id="SSF51905">
    <property type="entry name" value="FAD/NAD(P)-binding domain"/>
    <property type="match status" value="1"/>
</dbReference>
<dbReference type="InterPro" id="IPR050464">
    <property type="entry name" value="Zeta_carotene_desat/Oxidored"/>
</dbReference>
<dbReference type="Pfam" id="PF01593">
    <property type="entry name" value="Amino_oxidase"/>
    <property type="match status" value="1"/>
</dbReference>
<dbReference type="Proteomes" id="UP000050535">
    <property type="component" value="Unassembled WGS sequence"/>
</dbReference>
<protein>
    <submittedName>
        <fullName evidence="2">Protoporphyrinogen oxidase</fullName>
    </submittedName>
</protein>
<evidence type="ECO:0000259" key="1">
    <source>
        <dbReference type="Pfam" id="PF01593"/>
    </source>
</evidence>
<dbReference type="AlphaFoldDB" id="A0A0N8I0D2"/>
<dbReference type="OrthoDB" id="11867at2157"/>
<comment type="caution">
    <text evidence="2">The sequence shown here is derived from an EMBL/GenBank/DDBJ whole genome shotgun (WGS) entry which is preliminary data.</text>
</comment>
<proteinExistence type="predicted"/>
<dbReference type="InterPro" id="IPR002937">
    <property type="entry name" value="Amino_oxidase"/>
</dbReference>
<dbReference type="NCBIfam" id="NF005560">
    <property type="entry name" value="PRK07233.1"/>
    <property type="match status" value="1"/>
</dbReference>
<accession>A0A0N8I0D2</accession>
<dbReference type="PANTHER" id="PTHR42923:SF3">
    <property type="entry name" value="PROTOPORPHYRINOGEN OXIDASE"/>
    <property type="match status" value="1"/>
</dbReference>
<feature type="domain" description="Amine oxidase" evidence="1">
    <location>
        <begin position="9"/>
        <end position="433"/>
    </location>
</feature>
<keyword evidence="3" id="KW-1185">Reference proteome</keyword>
<dbReference type="RefSeq" id="WP_054584383.1">
    <property type="nucleotide sequence ID" value="NZ_LGUC01000001.1"/>
</dbReference>
<dbReference type="PATRIC" id="fig|699431.3.peg.2799"/>
<dbReference type="InterPro" id="IPR036188">
    <property type="entry name" value="FAD/NAD-bd_sf"/>
</dbReference>
<evidence type="ECO:0000313" key="2">
    <source>
        <dbReference type="EMBL" id="KPN31979.1"/>
    </source>
</evidence>
<dbReference type="Gene3D" id="3.50.50.60">
    <property type="entry name" value="FAD/NAD(P)-binding domain"/>
    <property type="match status" value="1"/>
</dbReference>
<organism evidence="2 3">
    <name type="scientific">Halolamina pelagica</name>
    <dbReference type="NCBI Taxonomy" id="699431"/>
    <lineage>
        <taxon>Archaea</taxon>
        <taxon>Methanobacteriati</taxon>
        <taxon>Methanobacteriota</taxon>
        <taxon>Stenosarchaea group</taxon>
        <taxon>Halobacteria</taxon>
        <taxon>Halobacteriales</taxon>
        <taxon>Haloferacaceae</taxon>
    </lineage>
</organism>
<evidence type="ECO:0000313" key="3">
    <source>
        <dbReference type="Proteomes" id="UP000050535"/>
    </source>
</evidence>
<reference evidence="3" key="1">
    <citation type="submission" date="2013-11" db="EMBL/GenBank/DDBJ databases">
        <authorList>
            <person name="Hoang H.T."/>
            <person name="Killian M.L."/>
            <person name="Madson D.M."/>
            <person name="Arruda P.H.E."/>
            <person name="Sun D."/>
            <person name="Schwartz K.J."/>
            <person name="Yoon K."/>
        </authorList>
    </citation>
    <scope>NUCLEOTIDE SEQUENCE [LARGE SCALE GENOMIC DNA]</scope>
    <source>
        <strain evidence="3">CDK2</strain>
    </source>
</reference>